<dbReference type="AlphaFoldDB" id="A0A3P7P410"/>
<accession>A0A3P7P410</accession>
<dbReference type="InterPro" id="IPR013783">
    <property type="entry name" value="Ig-like_fold"/>
</dbReference>
<proteinExistence type="predicted"/>
<evidence type="ECO:0000313" key="1">
    <source>
        <dbReference type="EMBL" id="VDN12786.1"/>
    </source>
</evidence>
<protein>
    <submittedName>
        <fullName evidence="1">Uncharacterized protein</fullName>
    </submittedName>
</protein>
<dbReference type="Proteomes" id="UP000281553">
    <property type="component" value="Unassembled WGS sequence"/>
</dbReference>
<keyword evidence="2" id="KW-1185">Reference proteome</keyword>
<evidence type="ECO:0000313" key="2">
    <source>
        <dbReference type="Proteomes" id="UP000281553"/>
    </source>
</evidence>
<organism evidence="1 2">
    <name type="scientific">Dibothriocephalus latus</name>
    <name type="common">Fish tapeworm</name>
    <name type="synonym">Diphyllobothrium latum</name>
    <dbReference type="NCBI Taxonomy" id="60516"/>
    <lineage>
        <taxon>Eukaryota</taxon>
        <taxon>Metazoa</taxon>
        <taxon>Spiralia</taxon>
        <taxon>Lophotrochozoa</taxon>
        <taxon>Platyhelminthes</taxon>
        <taxon>Cestoda</taxon>
        <taxon>Eucestoda</taxon>
        <taxon>Diphyllobothriidea</taxon>
        <taxon>Diphyllobothriidae</taxon>
        <taxon>Dibothriocephalus</taxon>
    </lineage>
</organism>
<sequence>MATTTTIAGSGPVAGPHLAESLVCTRGLQLVNRGAMALGIQASIRAPNFFVFEDGTQVDGLPRLNNNRQVRIICLERSRWPQLHQPSCTFVLEPGCKKLFGFVFQWASLIGRGMTVESRDDTDGVLKSLFNETPQRAWSGRLHLRVCSPKEVASSVGSAAVLPVNATAPALSCAPLRVCAIMKMPRLDLLSPTVVQGGVTFVGQTSTLSVRLANRGASREAWVLEEFSSILYKPSMGSLKELRSPPIIWSSSTPSECSEPGASVYDSEEQIELTQSRSAVTVSSQRSTHPMESQVVQQASEAFIFTTKSGFLEAAGDVKRQDVARVEVTFAPKEDGVFEKVVCFVGQLSGDRIPVTFTAAGSFDERFDQHFAE</sequence>
<dbReference type="OrthoDB" id="2115465at2759"/>
<dbReference type="EMBL" id="UYRU01054741">
    <property type="protein sequence ID" value="VDN12786.1"/>
    <property type="molecule type" value="Genomic_DNA"/>
</dbReference>
<gene>
    <name evidence="1" type="ORF">DILT_LOCUS8617</name>
</gene>
<name>A0A3P7P410_DIBLA</name>
<dbReference type="Gene3D" id="2.60.40.10">
    <property type="entry name" value="Immunoglobulins"/>
    <property type="match status" value="1"/>
</dbReference>
<reference evidence="1 2" key="1">
    <citation type="submission" date="2018-11" db="EMBL/GenBank/DDBJ databases">
        <authorList>
            <consortium name="Pathogen Informatics"/>
        </authorList>
    </citation>
    <scope>NUCLEOTIDE SEQUENCE [LARGE SCALE GENOMIC DNA]</scope>
</reference>